<dbReference type="InterPro" id="IPR006143">
    <property type="entry name" value="RND_pump_MFP"/>
</dbReference>
<dbReference type="Gene3D" id="6.10.140.1990">
    <property type="match status" value="1"/>
</dbReference>
<proteinExistence type="inferred from homology"/>
<dbReference type="InterPro" id="IPR058625">
    <property type="entry name" value="MdtA-like_BSH"/>
</dbReference>
<dbReference type="Gene3D" id="2.40.30.170">
    <property type="match status" value="1"/>
</dbReference>
<dbReference type="InterPro" id="IPR058627">
    <property type="entry name" value="MdtA-like_C"/>
</dbReference>
<dbReference type="AlphaFoldDB" id="A0A1I3WUJ7"/>
<evidence type="ECO:0000313" key="10">
    <source>
        <dbReference type="Proteomes" id="UP000199630"/>
    </source>
</evidence>
<dbReference type="EMBL" id="FORH01000009">
    <property type="protein sequence ID" value="SFK10903.1"/>
    <property type="molecule type" value="Genomic_DNA"/>
</dbReference>
<dbReference type="NCBIfam" id="TIGR01730">
    <property type="entry name" value="RND_mfp"/>
    <property type="match status" value="1"/>
</dbReference>
<feature type="coiled-coil region" evidence="5">
    <location>
        <begin position="89"/>
        <end position="170"/>
    </location>
</feature>
<organism evidence="9 10">
    <name type="scientific">Celeribacter neptunius</name>
    <dbReference type="NCBI Taxonomy" id="588602"/>
    <lineage>
        <taxon>Bacteria</taxon>
        <taxon>Pseudomonadati</taxon>
        <taxon>Pseudomonadota</taxon>
        <taxon>Alphaproteobacteria</taxon>
        <taxon>Rhodobacterales</taxon>
        <taxon>Roseobacteraceae</taxon>
        <taxon>Celeribacter</taxon>
    </lineage>
</organism>
<feature type="domain" description="Multidrug resistance protein MdtA-like C-terminal permuted SH3" evidence="7">
    <location>
        <begin position="310"/>
        <end position="369"/>
    </location>
</feature>
<dbReference type="GO" id="GO:0019898">
    <property type="term" value="C:extrinsic component of membrane"/>
    <property type="evidence" value="ECO:0007669"/>
    <property type="project" value="InterPro"/>
</dbReference>
<dbReference type="Pfam" id="PF25967">
    <property type="entry name" value="RND-MFP_C"/>
    <property type="match status" value="1"/>
</dbReference>
<dbReference type="OrthoDB" id="9791520at2"/>
<dbReference type="PANTHER" id="PTHR30469">
    <property type="entry name" value="MULTIDRUG RESISTANCE PROTEIN MDTA"/>
    <property type="match status" value="1"/>
</dbReference>
<dbReference type="SUPFAM" id="SSF111369">
    <property type="entry name" value="HlyD-like secretion proteins"/>
    <property type="match status" value="1"/>
</dbReference>
<dbReference type="RefSeq" id="WP_090062585.1">
    <property type="nucleotide sequence ID" value="NZ_FORH01000009.1"/>
</dbReference>
<dbReference type="GO" id="GO:1990281">
    <property type="term" value="C:efflux pump complex"/>
    <property type="evidence" value="ECO:0007669"/>
    <property type="project" value="TreeGrafter"/>
</dbReference>
<dbReference type="GO" id="GO:1990195">
    <property type="term" value="C:macrolide transmembrane transporter complex"/>
    <property type="evidence" value="ECO:0007669"/>
    <property type="project" value="InterPro"/>
</dbReference>
<keyword evidence="3" id="KW-0813">Transport</keyword>
<reference evidence="10" key="1">
    <citation type="submission" date="2016-10" db="EMBL/GenBank/DDBJ databases">
        <authorList>
            <person name="Varghese N."/>
            <person name="Submissions S."/>
        </authorList>
    </citation>
    <scope>NUCLEOTIDE SEQUENCE [LARGE SCALE GENOMIC DNA]</scope>
    <source>
        <strain evidence="10">DSM 26471</strain>
    </source>
</reference>
<evidence type="ECO:0000256" key="1">
    <source>
        <dbReference type="ARBA" id="ARBA00004196"/>
    </source>
</evidence>
<dbReference type="Pfam" id="PF25917">
    <property type="entry name" value="BSH_RND"/>
    <property type="match status" value="1"/>
</dbReference>
<feature type="domain" description="YknX-like beta-barrel" evidence="8">
    <location>
        <begin position="220"/>
        <end position="303"/>
    </location>
</feature>
<accession>A0A1I3WUJ7</accession>
<dbReference type="GO" id="GO:0030313">
    <property type="term" value="C:cell envelope"/>
    <property type="evidence" value="ECO:0007669"/>
    <property type="project" value="UniProtKB-SubCell"/>
</dbReference>
<evidence type="ECO:0000256" key="3">
    <source>
        <dbReference type="ARBA" id="ARBA00022448"/>
    </source>
</evidence>
<evidence type="ECO:0000256" key="4">
    <source>
        <dbReference type="ARBA" id="ARBA00023054"/>
    </source>
</evidence>
<dbReference type="PANTHER" id="PTHR30469:SF33">
    <property type="entry name" value="SLR1207 PROTEIN"/>
    <property type="match status" value="1"/>
</dbReference>
<keyword evidence="4 5" id="KW-0175">Coiled coil</keyword>
<sequence length="389" mass="40610">MKLLYRFLIVALIAVAGYVGWAQFRADGEAAPPQTAQVTRGTVQETVLASGVIEASQLVSVGARTSGQIETLAVGLGDEVAAGDLIAQIDSEDQKNDVLQAEADLANIEAQIAAKNASLKKAQLSLERLTRLSAQNYASQEDVESATADLQVYEAELEALGAQKSSAEVTVSTAKIALERTRVTAPIDGTVVAVVVDEGQTVNANTTSPTIVKIANLDKMIVKAEISEADVVHVAAGQSVSFTILGEPDNPFSATVRDVEPAPSEIEDSDTISTDAAIYYNGRLEVANPEHLLRIGMTTQVSIVLDEARDVLTVPSSALSAGSDGQYMVLLYEADTGASHPQPVEVGLNNKVTAVIISGLSEGDQVVTGASLSSASSSSNQRMGPPGMF</sequence>
<comment type="similarity">
    <text evidence="2">Belongs to the membrane fusion protein (MFP) (TC 8.A.1) family.</text>
</comment>
<dbReference type="Proteomes" id="UP000199630">
    <property type="component" value="Unassembled WGS sequence"/>
</dbReference>
<dbReference type="GO" id="GO:1990961">
    <property type="term" value="P:xenobiotic detoxification by transmembrane export across the plasma membrane"/>
    <property type="evidence" value="ECO:0007669"/>
    <property type="project" value="InterPro"/>
</dbReference>
<dbReference type="InterPro" id="IPR030190">
    <property type="entry name" value="MacA_alpha-hairpin_sf"/>
</dbReference>
<evidence type="ECO:0000259" key="6">
    <source>
        <dbReference type="Pfam" id="PF25917"/>
    </source>
</evidence>
<comment type="subcellular location">
    <subcellularLocation>
        <location evidence="1">Cell envelope</location>
    </subcellularLocation>
</comment>
<protein>
    <submittedName>
        <fullName evidence="9">Membrane fusion protein, macrolide-specific efflux system</fullName>
    </submittedName>
</protein>
<dbReference type="GO" id="GO:0015562">
    <property type="term" value="F:efflux transmembrane transporter activity"/>
    <property type="evidence" value="ECO:0007669"/>
    <property type="project" value="TreeGrafter"/>
</dbReference>
<evidence type="ECO:0000256" key="5">
    <source>
        <dbReference type="SAM" id="Coils"/>
    </source>
</evidence>
<evidence type="ECO:0000256" key="2">
    <source>
        <dbReference type="ARBA" id="ARBA00009477"/>
    </source>
</evidence>
<dbReference type="Pfam" id="PF25990">
    <property type="entry name" value="Beta-barrel_YknX"/>
    <property type="match status" value="1"/>
</dbReference>
<dbReference type="Gene3D" id="2.40.50.100">
    <property type="match status" value="1"/>
</dbReference>
<feature type="domain" description="Multidrug resistance protein MdtA-like barrel-sandwich hybrid" evidence="6">
    <location>
        <begin position="59"/>
        <end position="212"/>
    </location>
</feature>
<dbReference type="Gene3D" id="2.40.420.20">
    <property type="match status" value="1"/>
</dbReference>
<keyword evidence="10" id="KW-1185">Reference proteome</keyword>
<evidence type="ECO:0000259" key="7">
    <source>
        <dbReference type="Pfam" id="PF25967"/>
    </source>
</evidence>
<evidence type="ECO:0000259" key="8">
    <source>
        <dbReference type="Pfam" id="PF25990"/>
    </source>
</evidence>
<dbReference type="STRING" id="588602.SAMN04487991_3846"/>
<name>A0A1I3WUJ7_9RHOB</name>
<evidence type="ECO:0000313" key="9">
    <source>
        <dbReference type="EMBL" id="SFK10903.1"/>
    </source>
</evidence>
<gene>
    <name evidence="9" type="ORF">SAMN04487991_3846</name>
</gene>
<dbReference type="InterPro" id="IPR058636">
    <property type="entry name" value="Beta-barrel_YknX"/>
</dbReference>